<evidence type="ECO:0000256" key="4">
    <source>
        <dbReference type="ARBA" id="ARBA00022771"/>
    </source>
</evidence>
<dbReference type="InterPro" id="IPR013083">
    <property type="entry name" value="Znf_RING/FYVE/PHD"/>
</dbReference>
<dbReference type="Proteomes" id="UP001181693">
    <property type="component" value="Unassembled WGS sequence"/>
</dbReference>
<keyword evidence="17" id="KW-1185">Reference proteome</keyword>
<dbReference type="GO" id="GO:0030308">
    <property type="term" value="P:negative regulation of cell growth"/>
    <property type="evidence" value="ECO:0007669"/>
    <property type="project" value="TreeGrafter"/>
</dbReference>
<dbReference type="InterPro" id="IPR001841">
    <property type="entry name" value="Znf_RING"/>
</dbReference>
<organism evidence="16 17">
    <name type="scientific">Pyxicephalus adspersus</name>
    <name type="common">African bullfrog</name>
    <dbReference type="NCBI Taxonomy" id="30357"/>
    <lineage>
        <taxon>Eukaryota</taxon>
        <taxon>Metazoa</taxon>
        <taxon>Chordata</taxon>
        <taxon>Craniata</taxon>
        <taxon>Vertebrata</taxon>
        <taxon>Euteleostomi</taxon>
        <taxon>Amphibia</taxon>
        <taxon>Batrachia</taxon>
        <taxon>Anura</taxon>
        <taxon>Neobatrachia</taxon>
        <taxon>Ranoidea</taxon>
        <taxon>Pyxicephalidae</taxon>
        <taxon>Pyxicephalinae</taxon>
        <taxon>Pyxicephalus</taxon>
    </lineage>
</organism>
<accession>A0AAV2ZEW1</accession>
<dbReference type="AlphaFoldDB" id="A0AAV2ZEW1"/>
<keyword evidence="14" id="KW-0472">Membrane</keyword>
<evidence type="ECO:0000256" key="8">
    <source>
        <dbReference type="ARBA" id="ARBA00023242"/>
    </source>
</evidence>
<feature type="domain" description="RING-type" evidence="15">
    <location>
        <begin position="272"/>
        <end position="307"/>
    </location>
</feature>
<evidence type="ECO:0000256" key="1">
    <source>
        <dbReference type="ARBA" id="ARBA00004123"/>
    </source>
</evidence>
<evidence type="ECO:0000256" key="13">
    <source>
        <dbReference type="PROSITE-ProRule" id="PRU00175"/>
    </source>
</evidence>
<dbReference type="GO" id="GO:0005634">
    <property type="term" value="C:nucleus"/>
    <property type="evidence" value="ECO:0007669"/>
    <property type="project" value="UniProtKB-SubCell"/>
</dbReference>
<evidence type="ECO:0000256" key="11">
    <source>
        <dbReference type="ARBA" id="ARBA00070853"/>
    </source>
</evidence>
<dbReference type="GO" id="GO:0051726">
    <property type="term" value="P:regulation of cell cycle"/>
    <property type="evidence" value="ECO:0007669"/>
    <property type="project" value="UniProtKB-KW"/>
</dbReference>
<evidence type="ECO:0000313" key="16">
    <source>
        <dbReference type="EMBL" id="DBA14716.1"/>
    </source>
</evidence>
<evidence type="ECO:0000313" key="17">
    <source>
        <dbReference type="Proteomes" id="UP001181693"/>
    </source>
</evidence>
<proteinExistence type="predicted"/>
<dbReference type="SUPFAM" id="SSF57850">
    <property type="entry name" value="RING/U-box"/>
    <property type="match status" value="1"/>
</dbReference>
<evidence type="ECO:0000256" key="6">
    <source>
        <dbReference type="ARBA" id="ARBA00022824"/>
    </source>
</evidence>
<sequence>MPAIFLTTLYEYSPPFYIAVVFVCFVVTCGLVLGWFGLDVPVILRNSDDSISETFISRRQMVQVKNPFGLEIANPDATTITTGVTLRPHCLEETTLTCYWGCSVQRVQEALQKHVYHFRIMTPGALEEALYREYQHREQHAIQKESKEDILVQLPEDSKMEDFGPVPRTRYPLIALLTFSHADDRELYPIVSMLSVIHVPDRSYRLPCRIIYQYLLTAQGQFYDLKQLYMSTTEHNSESPGGEEIPDCSRDRELLEKLGLSEELPDDGGKDCVVCQNDTANWVLLPCRHVCLCNGCLTRFQHCPICREFVQETFPLLSRTPPTG</sequence>
<dbReference type="EMBL" id="DYDO01000013">
    <property type="protein sequence ID" value="DBA14716.1"/>
    <property type="molecule type" value="Genomic_DNA"/>
</dbReference>
<keyword evidence="3" id="KW-0479">Metal-binding</keyword>
<comment type="function">
    <text evidence="10">Able to inhibit growth in several cell lines.</text>
</comment>
<dbReference type="GO" id="GO:0008270">
    <property type="term" value="F:zinc ion binding"/>
    <property type="evidence" value="ECO:0007669"/>
    <property type="project" value="UniProtKB-KW"/>
</dbReference>
<protein>
    <recommendedName>
        <fullName evidence="11">Cell growth regulator with RING finger domain protein 1</fullName>
    </recommendedName>
    <alternativeName>
        <fullName evidence="12">Cell growth regulatory gene 19 protein</fullName>
    </alternativeName>
</protein>
<evidence type="ECO:0000256" key="3">
    <source>
        <dbReference type="ARBA" id="ARBA00022723"/>
    </source>
</evidence>
<dbReference type="GO" id="GO:0005783">
    <property type="term" value="C:endoplasmic reticulum"/>
    <property type="evidence" value="ECO:0007669"/>
    <property type="project" value="UniProtKB-SubCell"/>
</dbReference>
<dbReference type="SMART" id="SM00184">
    <property type="entry name" value="RING"/>
    <property type="match status" value="1"/>
</dbReference>
<dbReference type="FunFam" id="3.30.40.10:FF:000421">
    <property type="entry name" value="Cell growth regulator with ring finger domain 1"/>
    <property type="match status" value="1"/>
</dbReference>
<evidence type="ECO:0000259" key="15">
    <source>
        <dbReference type="PROSITE" id="PS50089"/>
    </source>
</evidence>
<evidence type="ECO:0000256" key="7">
    <source>
        <dbReference type="ARBA" id="ARBA00022833"/>
    </source>
</evidence>
<keyword evidence="9" id="KW-0131">Cell cycle</keyword>
<name>A0AAV2ZEW1_PYXAD</name>
<comment type="caution">
    <text evidence="16">The sequence shown here is derived from an EMBL/GenBank/DDBJ whole genome shotgun (WGS) entry which is preliminary data.</text>
</comment>
<dbReference type="Pfam" id="PF13920">
    <property type="entry name" value="zf-C3HC4_3"/>
    <property type="match status" value="1"/>
</dbReference>
<keyword evidence="8" id="KW-0539">Nucleus</keyword>
<dbReference type="Gene3D" id="3.30.40.10">
    <property type="entry name" value="Zinc/RING finger domain, C3HC4 (zinc finger)"/>
    <property type="match status" value="1"/>
</dbReference>
<evidence type="ECO:0000256" key="14">
    <source>
        <dbReference type="SAM" id="Phobius"/>
    </source>
</evidence>
<dbReference type="PANTHER" id="PTHR15379:SF2">
    <property type="entry name" value="CELL GROWTH REGULATOR WITH RING FINGER DOMAIN PROTEIN 1"/>
    <property type="match status" value="1"/>
</dbReference>
<evidence type="ECO:0000256" key="10">
    <source>
        <dbReference type="ARBA" id="ARBA00054111"/>
    </source>
</evidence>
<evidence type="ECO:0000256" key="12">
    <source>
        <dbReference type="ARBA" id="ARBA00077522"/>
    </source>
</evidence>
<reference evidence="16" key="1">
    <citation type="thesis" date="2020" institute="ProQuest LLC" country="789 East Eisenhower Parkway, Ann Arbor, MI, USA">
        <title>Comparative Genomics and Chromosome Evolution.</title>
        <authorList>
            <person name="Mudd A.B."/>
        </authorList>
    </citation>
    <scope>NUCLEOTIDE SEQUENCE</scope>
    <source>
        <strain evidence="16">1538</strain>
        <tissue evidence="16">Blood</tissue>
    </source>
</reference>
<keyword evidence="5" id="KW-0338">Growth arrest</keyword>
<feature type="transmembrane region" description="Helical" evidence="14">
    <location>
        <begin position="16"/>
        <end position="38"/>
    </location>
</feature>
<evidence type="ECO:0000256" key="9">
    <source>
        <dbReference type="ARBA" id="ARBA00023306"/>
    </source>
</evidence>
<dbReference type="PROSITE" id="PS50089">
    <property type="entry name" value="ZF_RING_2"/>
    <property type="match status" value="1"/>
</dbReference>
<evidence type="ECO:0000256" key="5">
    <source>
        <dbReference type="ARBA" id="ARBA00022810"/>
    </source>
</evidence>
<dbReference type="PANTHER" id="PTHR15379">
    <property type="entry name" value="CELL GROWTH REGULATOR WITH RING FINGER DOMAIN PROTEIN 1"/>
    <property type="match status" value="1"/>
</dbReference>
<comment type="subcellular location">
    <subcellularLocation>
        <location evidence="2">Endoplasmic reticulum</location>
    </subcellularLocation>
    <subcellularLocation>
        <location evidence="1">Nucleus</location>
    </subcellularLocation>
</comment>
<dbReference type="InterPro" id="IPR042496">
    <property type="entry name" value="CGRF1"/>
</dbReference>
<keyword evidence="4 13" id="KW-0863">Zinc-finger</keyword>
<keyword evidence="14" id="KW-0812">Transmembrane</keyword>
<keyword evidence="7" id="KW-0862">Zinc</keyword>
<gene>
    <name evidence="16" type="ORF">GDO54_005646</name>
</gene>
<evidence type="ECO:0000256" key="2">
    <source>
        <dbReference type="ARBA" id="ARBA00004240"/>
    </source>
</evidence>
<dbReference type="CDD" id="cd16787">
    <property type="entry name" value="mRING-HC-C3HC5_CGRF1"/>
    <property type="match status" value="1"/>
</dbReference>
<keyword evidence="14" id="KW-1133">Transmembrane helix</keyword>
<keyword evidence="6" id="KW-0256">Endoplasmic reticulum</keyword>